<accession>A0A0F9LHV3</accession>
<dbReference type="AlphaFoldDB" id="A0A0F9LHV3"/>
<dbReference type="SUPFAM" id="SSF101478">
    <property type="entry name" value="ADP-ribosylglycohydrolase"/>
    <property type="match status" value="1"/>
</dbReference>
<name>A0A0F9LHV3_9ZZZZ</name>
<reference evidence="1" key="1">
    <citation type="journal article" date="2015" name="Nature">
        <title>Complex archaea that bridge the gap between prokaryotes and eukaryotes.</title>
        <authorList>
            <person name="Spang A."/>
            <person name="Saw J.H."/>
            <person name="Jorgensen S.L."/>
            <person name="Zaremba-Niedzwiedzka K."/>
            <person name="Martijn J."/>
            <person name="Lind A.E."/>
            <person name="van Eijk R."/>
            <person name="Schleper C."/>
            <person name="Guy L."/>
            <person name="Ettema T.J."/>
        </authorList>
    </citation>
    <scope>NUCLEOTIDE SEQUENCE</scope>
</reference>
<organism evidence="1">
    <name type="scientific">marine sediment metagenome</name>
    <dbReference type="NCBI Taxonomy" id="412755"/>
    <lineage>
        <taxon>unclassified sequences</taxon>
        <taxon>metagenomes</taxon>
        <taxon>ecological metagenomes</taxon>
    </lineage>
</organism>
<dbReference type="Pfam" id="PF03747">
    <property type="entry name" value="ADP_ribosyl_GH"/>
    <property type="match status" value="1"/>
</dbReference>
<protein>
    <recommendedName>
        <fullName evidence="2">ADP-ribosylglycohydrolase</fullName>
    </recommendedName>
</protein>
<gene>
    <name evidence="1" type="ORF">LCGC14_1197590</name>
</gene>
<comment type="caution">
    <text evidence="1">The sequence shown here is derived from an EMBL/GenBank/DDBJ whole genome shotgun (WGS) entry which is preliminary data.</text>
</comment>
<sequence>MKEISSKDYYNRVFGSWLGRVAGDFVGVPVEGRPYELILEKYGDITDFPEPIDLNHVNDDEMYEIVALLAMEKFGINITSQQIGQEWLNLLSREDNIFTAEIIAYNNLKAGILPPQSGILNNFYYDFIGAQMRADIWGQITPGCPEIAKEYAEIDGCVSHAGVGIEGEVYLAVLISQAFFEPDIKKNIETALKYLPKKEDSLYTQTVLKAIDLYENNKTDFRVARQTLIKDYWLKELVSKVVSSSLVFQRDFVRRIVLNTGMGMIHTLPNIGIIILSLLYGAQDKDDPFGRSVCIAAMMGYDTDCNCGNIGALMGAELGVDKIPEKWKDPLQDTFSTFVKRNEKWKISELSRRIANIGEKVIKDKGKNIVRIT</sequence>
<evidence type="ECO:0008006" key="2">
    <source>
        <dbReference type="Google" id="ProtNLM"/>
    </source>
</evidence>
<proteinExistence type="predicted"/>
<dbReference type="Gene3D" id="1.10.4080.10">
    <property type="entry name" value="ADP-ribosylation/Crystallin J1"/>
    <property type="match status" value="1"/>
</dbReference>
<dbReference type="InterPro" id="IPR005502">
    <property type="entry name" value="Ribosyl_crysJ1"/>
</dbReference>
<dbReference type="EMBL" id="LAZR01006129">
    <property type="protein sequence ID" value="KKM94514.1"/>
    <property type="molecule type" value="Genomic_DNA"/>
</dbReference>
<dbReference type="InterPro" id="IPR036705">
    <property type="entry name" value="Ribosyl_crysJ1_sf"/>
</dbReference>
<evidence type="ECO:0000313" key="1">
    <source>
        <dbReference type="EMBL" id="KKM94514.1"/>
    </source>
</evidence>